<evidence type="ECO:0000313" key="2">
    <source>
        <dbReference type="Proteomes" id="UP000285060"/>
    </source>
</evidence>
<proteinExistence type="predicted"/>
<reference evidence="1 2" key="1">
    <citation type="submission" date="2018-08" db="EMBL/GenBank/DDBJ databases">
        <title>Aphanomyces genome sequencing and annotation.</title>
        <authorList>
            <person name="Minardi D."/>
            <person name="Oidtmann B."/>
            <person name="Van Der Giezen M."/>
            <person name="Studholme D.J."/>
        </authorList>
    </citation>
    <scope>NUCLEOTIDE SEQUENCE [LARGE SCALE GENOMIC DNA]</scope>
    <source>
        <strain evidence="1 2">NJM0002</strain>
    </source>
</reference>
<dbReference type="VEuPathDB" id="FungiDB:H310_13721"/>
<sequence length="220" mass="25622">MHKLATPSLPNYNPGCLLDEHKRSDSIYLRTAFVSHHNSTQRKLTALLTDARLKATISRTKPSQAAQQAYTDAQTLYDKYYASLQESQKRNRFDQDLHLDERCTQEFLRPPIHTHLPTRLPLRTKQEYDDTAQKFRSYWAQIFQSPSRDIHCPRRTFNRSLLRSILAKTTSRLTITQRRAMEAPLTANDFYFALIKTAKNKAPGPDGLPVEYYLTDPHNW</sequence>
<evidence type="ECO:0000313" key="1">
    <source>
        <dbReference type="EMBL" id="RHY25506.1"/>
    </source>
</evidence>
<gene>
    <name evidence="1" type="ORF">DYB32_008276</name>
</gene>
<dbReference type="Proteomes" id="UP000285060">
    <property type="component" value="Unassembled WGS sequence"/>
</dbReference>
<accession>A0A3R6ZKF1</accession>
<organism evidence="1 2">
    <name type="scientific">Aphanomyces invadans</name>
    <dbReference type="NCBI Taxonomy" id="157072"/>
    <lineage>
        <taxon>Eukaryota</taxon>
        <taxon>Sar</taxon>
        <taxon>Stramenopiles</taxon>
        <taxon>Oomycota</taxon>
        <taxon>Saprolegniomycetes</taxon>
        <taxon>Saprolegniales</taxon>
        <taxon>Verrucalvaceae</taxon>
        <taxon>Aphanomyces</taxon>
    </lineage>
</organism>
<dbReference type="EMBL" id="QUSY01001274">
    <property type="protein sequence ID" value="RHY25506.1"/>
    <property type="molecule type" value="Genomic_DNA"/>
</dbReference>
<name>A0A3R6ZKF1_9STRA</name>
<keyword evidence="2" id="KW-1185">Reference proteome</keyword>
<dbReference type="AlphaFoldDB" id="A0A3R6ZKF1"/>
<comment type="caution">
    <text evidence="1">The sequence shown here is derived from an EMBL/GenBank/DDBJ whole genome shotgun (WGS) entry which is preliminary data.</text>
</comment>
<feature type="non-terminal residue" evidence="1">
    <location>
        <position position="220"/>
    </location>
</feature>
<protein>
    <recommendedName>
        <fullName evidence="3">Reverse transcriptase domain-containing protein</fullName>
    </recommendedName>
</protein>
<evidence type="ECO:0008006" key="3">
    <source>
        <dbReference type="Google" id="ProtNLM"/>
    </source>
</evidence>